<name>A0A0X3PZ96_SCHSO</name>
<feature type="domain" description="EF-hand" evidence="4">
    <location>
        <begin position="73"/>
        <end position="108"/>
    </location>
</feature>
<evidence type="ECO:0000256" key="1">
    <source>
        <dbReference type="ARBA" id="ARBA00022723"/>
    </source>
</evidence>
<dbReference type="EMBL" id="GEEE01020351">
    <property type="protein sequence ID" value="JAP42874.1"/>
    <property type="molecule type" value="Transcribed_RNA"/>
</dbReference>
<keyword evidence="1" id="KW-0479">Metal-binding</keyword>
<dbReference type="SMART" id="SM00054">
    <property type="entry name" value="EFh"/>
    <property type="match status" value="4"/>
</dbReference>
<dbReference type="PANTHER" id="PTHR10827">
    <property type="entry name" value="RETICULOCALBIN"/>
    <property type="match status" value="1"/>
</dbReference>
<keyword evidence="3" id="KW-0106">Calcium</keyword>
<dbReference type="PROSITE" id="PS00018">
    <property type="entry name" value="EF_HAND_1"/>
    <property type="match status" value="2"/>
</dbReference>
<dbReference type="Gene3D" id="1.10.238.10">
    <property type="entry name" value="EF-hand"/>
    <property type="match status" value="2"/>
</dbReference>
<reference evidence="5" key="1">
    <citation type="submission" date="2016-01" db="EMBL/GenBank/DDBJ databases">
        <title>Reference transcriptome for the parasite Schistocephalus solidus: insights into the molecular evolution of parasitism.</title>
        <authorList>
            <person name="Hebert F.O."/>
            <person name="Grambauer S."/>
            <person name="Barber I."/>
            <person name="Landry C.R."/>
            <person name="Aubin-Horth N."/>
        </authorList>
    </citation>
    <scope>NUCLEOTIDE SEQUENCE</scope>
</reference>
<evidence type="ECO:0000256" key="2">
    <source>
        <dbReference type="ARBA" id="ARBA00022737"/>
    </source>
</evidence>
<protein>
    <submittedName>
        <fullName evidence="5">Calcium-binding protein</fullName>
    </submittedName>
</protein>
<proteinExistence type="predicted"/>
<dbReference type="GO" id="GO:0005783">
    <property type="term" value="C:endoplasmic reticulum"/>
    <property type="evidence" value="ECO:0007669"/>
    <property type="project" value="TreeGrafter"/>
</dbReference>
<evidence type="ECO:0000313" key="5">
    <source>
        <dbReference type="EMBL" id="JAP56848.1"/>
    </source>
</evidence>
<evidence type="ECO:0000259" key="4">
    <source>
        <dbReference type="PROSITE" id="PS50222"/>
    </source>
</evidence>
<dbReference type="EMBL" id="GEEE01006377">
    <property type="protein sequence ID" value="JAP56848.1"/>
    <property type="molecule type" value="Transcribed_RNA"/>
</dbReference>
<dbReference type="AlphaFoldDB" id="A0A0X3PZ96"/>
<gene>
    <name evidence="5" type="primary">SM16</name>
    <name evidence="5" type="ORF">TR137292</name>
</gene>
<dbReference type="InterPro" id="IPR002048">
    <property type="entry name" value="EF_hand_dom"/>
</dbReference>
<dbReference type="Pfam" id="PF13499">
    <property type="entry name" value="EF-hand_7"/>
    <property type="match status" value="2"/>
</dbReference>
<dbReference type="SUPFAM" id="SSF47473">
    <property type="entry name" value="EF-hand"/>
    <property type="match status" value="1"/>
</dbReference>
<feature type="domain" description="EF-hand" evidence="4">
    <location>
        <begin position="109"/>
        <end position="143"/>
    </location>
</feature>
<dbReference type="PANTHER" id="PTHR10827:SF98">
    <property type="entry name" value="45 KDA CALCIUM-BINDING PROTEIN"/>
    <property type="match status" value="1"/>
</dbReference>
<sequence length="143" mass="16203">MTKESKTRQLLEAFKAADLDKDGFISEEELRNFFAASQIDNANVKPYMDLMDLTRDGRISLGEYKMGLGLSTFSVDNVKQIFERLDIDRSGTITESEIDRLTEEGVPSAMVEHIRDWLRKNDVNGDGQFDFKEFLGAVASLNI</sequence>
<dbReference type="GO" id="GO:0005509">
    <property type="term" value="F:calcium ion binding"/>
    <property type="evidence" value="ECO:0007669"/>
    <property type="project" value="InterPro"/>
</dbReference>
<accession>A0A0X3PZ96</accession>
<dbReference type="InterPro" id="IPR011992">
    <property type="entry name" value="EF-hand-dom_pair"/>
</dbReference>
<dbReference type="PROSITE" id="PS50222">
    <property type="entry name" value="EF_HAND_2"/>
    <property type="match status" value="3"/>
</dbReference>
<dbReference type="InterPro" id="IPR018247">
    <property type="entry name" value="EF_Hand_1_Ca_BS"/>
</dbReference>
<evidence type="ECO:0000256" key="3">
    <source>
        <dbReference type="ARBA" id="ARBA00022837"/>
    </source>
</evidence>
<organism evidence="5">
    <name type="scientific">Schistocephalus solidus</name>
    <name type="common">Tapeworm</name>
    <dbReference type="NCBI Taxonomy" id="70667"/>
    <lineage>
        <taxon>Eukaryota</taxon>
        <taxon>Metazoa</taxon>
        <taxon>Spiralia</taxon>
        <taxon>Lophotrochozoa</taxon>
        <taxon>Platyhelminthes</taxon>
        <taxon>Cestoda</taxon>
        <taxon>Eucestoda</taxon>
        <taxon>Diphyllobothriidea</taxon>
        <taxon>Diphyllobothriidae</taxon>
        <taxon>Schistocephalus</taxon>
    </lineage>
</organism>
<feature type="domain" description="EF-hand" evidence="4">
    <location>
        <begin position="5"/>
        <end position="40"/>
    </location>
</feature>
<keyword evidence="2" id="KW-0677">Repeat</keyword>